<gene>
    <name evidence="1" type="ORF">SAMN05444280_12851</name>
</gene>
<dbReference type="STRING" id="1168035.SAMN05444280_12851"/>
<dbReference type="InterPro" id="IPR008928">
    <property type="entry name" value="6-hairpin_glycosidase_sf"/>
</dbReference>
<organism evidence="1 2">
    <name type="scientific">Tangfeifania diversioriginum</name>
    <dbReference type="NCBI Taxonomy" id="1168035"/>
    <lineage>
        <taxon>Bacteria</taxon>
        <taxon>Pseudomonadati</taxon>
        <taxon>Bacteroidota</taxon>
        <taxon>Bacteroidia</taxon>
        <taxon>Marinilabiliales</taxon>
        <taxon>Prolixibacteraceae</taxon>
        <taxon>Tangfeifania</taxon>
    </lineage>
</organism>
<dbReference type="Pfam" id="PF03663">
    <property type="entry name" value="Glyco_hydro_76"/>
    <property type="match status" value="2"/>
</dbReference>
<keyword evidence="1" id="KW-0378">Hydrolase</keyword>
<dbReference type="EMBL" id="FQZE01000028">
    <property type="protein sequence ID" value="SHJ75296.1"/>
    <property type="molecule type" value="Genomic_DNA"/>
</dbReference>
<dbReference type="GO" id="GO:0005975">
    <property type="term" value="P:carbohydrate metabolic process"/>
    <property type="evidence" value="ECO:0007669"/>
    <property type="project" value="InterPro"/>
</dbReference>
<accession>A0A1M6LVV5</accession>
<evidence type="ECO:0000313" key="1">
    <source>
        <dbReference type="EMBL" id="SHJ75296.1"/>
    </source>
</evidence>
<dbReference type="PANTHER" id="PTHR47791:SF4">
    <property type="entry name" value="(PUTATIVE SECRETED PROTEIN)-RELATED"/>
    <property type="match status" value="1"/>
</dbReference>
<reference evidence="1 2" key="1">
    <citation type="submission" date="2016-11" db="EMBL/GenBank/DDBJ databases">
        <authorList>
            <person name="Jaros S."/>
            <person name="Januszkiewicz K."/>
            <person name="Wedrychowicz H."/>
        </authorList>
    </citation>
    <scope>NUCLEOTIDE SEQUENCE [LARGE SCALE GENOMIC DNA]</scope>
    <source>
        <strain evidence="1 2">DSM 27063</strain>
    </source>
</reference>
<keyword evidence="2" id="KW-1185">Reference proteome</keyword>
<dbReference type="PANTHER" id="PTHR47791">
    <property type="entry name" value="MEIOTICALLY UP-REGULATED GENE 191 PROTEIN"/>
    <property type="match status" value="1"/>
</dbReference>
<dbReference type="Gene3D" id="1.50.10.20">
    <property type="match status" value="1"/>
</dbReference>
<dbReference type="AlphaFoldDB" id="A0A1M6LVV5"/>
<evidence type="ECO:0000313" key="2">
    <source>
        <dbReference type="Proteomes" id="UP000184050"/>
    </source>
</evidence>
<proteinExistence type="predicted"/>
<sequence>MQFLVKELGVLINILNMMYLRVFLTCVLILLVTAGFSKTIANTVSGEPQEDSLSEQNLRRAMDVTDRTIAAHFSGNDMKMARYYNPYNEIRSDETGSIWMYTSAVEAVNAILHALKAHHENGNPALYNEHFKRYAKLLQELYENANFYLGTFELTSYTQTREWTVYGVHRGTSKGSAKVAGIENVYDDQMWLIRELLESYKLTENPEFLEKAEYLTGYVLDGWDCTREANGKETGGITWGPGYVTKHSCSNGPMVSPLVWLHELYKNKNDEIEYRFIDATDRETRKTMQVKKSDFYLNFAKKIYHWQKKHLLRTDGVYDDMLGGCTPDKPQTETVDGKIYRKGIVCTDRVGPAITYNSGTMLSGAADLYRATGNDKYLDDATQLSDASFSFFATPATDMPGYYTFDTSGFRNWFNGVLMRGYVDIFPFYKGVADYIDSFQRNLDYGYGHFLHDGFLPSDLLNGWDSDEAKNTTEAMFSFAFAAEYAVLARYELEKTE</sequence>
<dbReference type="Proteomes" id="UP000184050">
    <property type="component" value="Unassembled WGS sequence"/>
</dbReference>
<protein>
    <submittedName>
        <fullName evidence="1">Glycosyl hydrolase family 76</fullName>
    </submittedName>
</protein>
<dbReference type="InterPro" id="IPR005198">
    <property type="entry name" value="Glyco_hydro_76"/>
</dbReference>
<dbReference type="InterPro" id="IPR053169">
    <property type="entry name" value="MUG_Protein"/>
</dbReference>
<dbReference type="SUPFAM" id="SSF48208">
    <property type="entry name" value="Six-hairpin glycosidases"/>
    <property type="match status" value="1"/>
</dbReference>
<dbReference type="GO" id="GO:0016787">
    <property type="term" value="F:hydrolase activity"/>
    <property type="evidence" value="ECO:0007669"/>
    <property type="project" value="UniProtKB-KW"/>
</dbReference>
<name>A0A1M6LVV5_9BACT</name>